<dbReference type="AlphaFoldDB" id="A0AAE9WB48"/>
<feature type="compositionally biased region" description="Low complexity" evidence="1">
    <location>
        <begin position="57"/>
        <end position="67"/>
    </location>
</feature>
<gene>
    <name evidence="2" type="primary">new13</name>
    <name evidence="2" type="ORF">SOMG_02413</name>
</gene>
<organism evidence="2 3">
    <name type="scientific">Schizosaccharomyces osmophilus</name>
    <dbReference type="NCBI Taxonomy" id="2545709"/>
    <lineage>
        <taxon>Eukaryota</taxon>
        <taxon>Fungi</taxon>
        <taxon>Dikarya</taxon>
        <taxon>Ascomycota</taxon>
        <taxon>Taphrinomycotina</taxon>
        <taxon>Schizosaccharomycetes</taxon>
        <taxon>Schizosaccharomycetales</taxon>
        <taxon>Schizosaccharomycetaceae</taxon>
        <taxon>Schizosaccharomyces</taxon>
    </lineage>
</organism>
<proteinExistence type="predicted"/>
<dbReference type="GeneID" id="80875894"/>
<dbReference type="KEGG" id="som:SOMG_02413"/>
<feature type="region of interest" description="Disordered" evidence="1">
    <location>
        <begin position="1"/>
        <end position="90"/>
    </location>
</feature>
<reference evidence="2 3" key="1">
    <citation type="journal article" date="2023" name="G3 (Bethesda)">
        <title>A high-quality reference genome for the fission yeast Schizosaccharomyces osmophilus.</title>
        <authorList>
            <person name="Jia G.S."/>
            <person name="Zhang W.C."/>
            <person name="Liang Y."/>
            <person name="Liu X.H."/>
            <person name="Rhind N."/>
            <person name="Pidoux A."/>
            <person name="Brysch-Herzberg M."/>
            <person name="Du L.L."/>
        </authorList>
    </citation>
    <scope>NUCLEOTIDE SEQUENCE [LARGE SCALE GENOMIC DNA]</scope>
    <source>
        <strain evidence="2 3">CBS 15793</strain>
    </source>
</reference>
<evidence type="ECO:0000313" key="3">
    <source>
        <dbReference type="Proteomes" id="UP001212411"/>
    </source>
</evidence>
<evidence type="ECO:0000256" key="1">
    <source>
        <dbReference type="SAM" id="MobiDB-lite"/>
    </source>
</evidence>
<dbReference type="RefSeq" id="XP_056037259.1">
    <property type="nucleotide sequence ID" value="XM_056181205.1"/>
</dbReference>
<name>A0AAE9WB48_9SCHI</name>
<keyword evidence="3" id="KW-1185">Reference proteome</keyword>
<sequence length="90" mass="9936">MGQILSICQKEPKKPGVEVQQPSRLEKPIHSHVQKPPRAITNSGSKLAESPVVSNTADLPPAEAARLAAEKRSEIHKEKTKTRLPKTTFY</sequence>
<dbReference type="EMBL" id="CP115611">
    <property type="protein sequence ID" value="WBW73016.1"/>
    <property type="molecule type" value="Genomic_DNA"/>
</dbReference>
<accession>A0AAE9WB48</accession>
<feature type="compositionally biased region" description="Basic and acidic residues" evidence="1">
    <location>
        <begin position="68"/>
        <end position="77"/>
    </location>
</feature>
<dbReference type="Proteomes" id="UP001212411">
    <property type="component" value="Chromosome 1"/>
</dbReference>
<evidence type="ECO:0000313" key="2">
    <source>
        <dbReference type="EMBL" id="WBW73016.1"/>
    </source>
</evidence>
<protein>
    <submittedName>
        <fullName evidence="2">Uncharacterized protein</fullName>
    </submittedName>
</protein>